<organism evidence="1 2">
    <name type="scientific">Entomophthora muscae</name>
    <dbReference type="NCBI Taxonomy" id="34485"/>
    <lineage>
        <taxon>Eukaryota</taxon>
        <taxon>Fungi</taxon>
        <taxon>Fungi incertae sedis</taxon>
        <taxon>Zoopagomycota</taxon>
        <taxon>Entomophthoromycotina</taxon>
        <taxon>Entomophthoromycetes</taxon>
        <taxon>Entomophthorales</taxon>
        <taxon>Entomophthoraceae</taxon>
        <taxon>Entomophthora</taxon>
    </lineage>
</organism>
<protein>
    <submittedName>
        <fullName evidence="1">Uncharacterized protein</fullName>
    </submittedName>
</protein>
<accession>A0ACC2URN0</accession>
<reference evidence="1" key="1">
    <citation type="submission" date="2022-04" db="EMBL/GenBank/DDBJ databases">
        <title>Genome of the entomopathogenic fungus Entomophthora muscae.</title>
        <authorList>
            <person name="Elya C."/>
            <person name="Lovett B.R."/>
            <person name="Lee E."/>
            <person name="Macias A.M."/>
            <person name="Hajek A.E."/>
            <person name="De Bivort B.L."/>
            <person name="Kasson M.T."/>
            <person name="De Fine Licht H.H."/>
            <person name="Stajich J.E."/>
        </authorList>
    </citation>
    <scope>NUCLEOTIDE SEQUENCE</scope>
    <source>
        <strain evidence="1">Berkeley</strain>
    </source>
</reference>
<evidence type="ECO:0000313" key="1">
    <source>
        <dbReference type="EMBL" id="KAJ9089708.1"/>
    </source>
</evidence>
<feature type="non-terminal residue" evidence="1">
    <location>
        <position position="100"/>
    </location>
</feature>
<keyword evidence="2" id="KW-1185">Reference proteome</keyword>
<sequence length="100" mass="11376">MSKVTESLNIAEKHINEFNQIYIELRACCIKYVKNPTLKFPRVLPTALKKNNPDSIFIGTLNSQGFCSKNWLEVYAEDFHALGLSVIGINGVQKQNKDFE</sequence>
<dbReference type="EMBL" id="QTSX02000032">
    <property type="protein sequence ID" value="KAJ9089708.1"/>
    <property type="molecule type" value="Genomic_DNA"/>
</dbReference>
<dbReference type="Proteomes" id="UP001165960">
    <property type="component" value="Unassembled WGS sequence"/>
</dbReference>
<evidence type="ECO:0000313" key="2">
    <source>
        <dbReference type="Proteomes" id="UP001165960"/>
    </source>
</evidence>
<comment type="caution">
    <text evidence="1">The sequence shown here is derived from an EMBL/GenBank/DDBJ whole genome shotgun (WGS) entry which is preliminary data.</text>
</comment>
<gene>
    <name evidence="1" type="ORF">DSO57_1009972</name>
</gene>
<proteinExistence type="predicted"/>
<name>A0ACC2URN0_9FUNG</name>